<dbReference type="GeneID" id="84592804"/>
<reference evidence="1" key="2">
    <citation type="submission" date="2025-08" db="UniProtKB">
        <authorList>
            <consortium name="RefSeq"/>
        </authorList>
    </citation>
    <scope>IDENTIFICATION</scope>
</reference>
<dbReference type="RefSeq" id="XP_059602058.1">
    <property type="nucleotide sequence ID" value="XM_059743829.1"/>
</dbReference>
<accession>A0AAJ8DZP5</accession>
<dbReference type="VEuPathDB" id="FungiDB:An13g01380"/>
<organism evidence="1">
    <name type="scientific">Aspergillus niger</name>
    <dbReference type="NCBI Taxonomy" id="5061"/>
    <lineage>
        <taxon>Eukaryota</taxon>
        <taxon>Fungi</taxon>
        <taxon>Dikarya</taxon>
        <taxon>Ascomycota</taxon>
        <taxon>Pezizomycotina</taxon>
        <taxon>Eurotiomycetes</taxon>
        <taxon>Eurotiomycetidae</taxon>
        <taxon>Eurotiales</taxon>
        <taxon>Aspergillaceae</taxon>
        <taxon>Aspergillus</taxon>
        <taxon>Aspergillus subgen. Circumdati</taxon>
    </lineage>
</organism>
<reference evidence="1" key="1">
    <citation type="submission" date="2025-02" db="EMBL/GenBank/DDBJ databases">
        <authorList>
            <consortium name="NCBI Genome Project"/>
        </authorList>
    </citation>
    <scope>NUCLEOTIDE SEQUENCE</scope>
</reference>
<dbReference type="AlphaFoldDB" id="A0AAJ8DZP5"/>
<gene>
    <name evidence="1" type="ORF">An13g01380</name>
</gene>
<protein>
    <submittedName>
        <fullName evidence="1">Uncharacterized protein</fullName>
    </submittedName>
</protein>
<sequence>MALLTPYSQSFPGLVAAENPETSAFGYHDLTLKEWITRSTDSTRATIGVGEKLSIPRKPNVAETYKTDDRGWEKCHCETLQRPRQGPWNGQRLSYGATFVRHRLVPPNAGVEVQIDDCQLQTVPFRGNSTNMD</sequence>
<dbReference type="KEGG" id="ang:An13g01380"/>
<proteinExistence type="predicted"/>
<name>A0AAJ8DZP5_ASPNG</name>
<evidence type="ECO:0000313" key="1">
    <source>
        <dbReference type="RefSeq" id="XP_059602058.1"/>
    </source>
</evidence>